<dbReference type="AlphaFoldDB" id="A0AAP2RIE4"/>
<evidence type="ECO:0000313" key="3">
    <source>
        <dbReference type="Proteomes" id="UP001299265"/>
    </source>
</evidence>
<feature type="region of interest" description="Disordered" evidence="1">
    <location>
        <begin position="1"/>
        <end position="21"/>
    </location>
</feature>
<sequence>MKGIEEKKTDREKSAPEQEAAMRDRIETRLAKLPVMQYAFIDIQDLEFEDRVRYICETECPQYGRSWACPPAVGTVEECKRRCFQYREGFVFTTLSEVPDIQDIEQTLAARGSHEQITRMICGFFKDEGEDVLALSTESCAICETCTYPNGPCRHPEKMFPCVESYGILVTALAEKYGIEFMNGVNIVTWFSLILLR</sequence>
<name>A0AAP2RIE4_9FIRM</name>
<accession>A0AAP2RIE4</accession>
<dbReference type="RefSeq" id="WP_231062493.1">
    <property type="nucleotide sequence ID" value="NZ_JAJNOR010000004.1"/>
</dbReference>
<dbReference type="InterPro" id="IPR019271">
    <property type="entry name" value="DUF2284_metal-binding"/>
</dbReference>
<reference evidence="2 3" key="1">
    <citation type="submission" date="2021-11" db="EMBL/GenBank/DDBJ databases">
        <title>Lacrimispora sp. nov. NSJ-141 isolated from human feces.</title>
        <authorList>
            <person name="Abdugheni R."/>
        </authorList>
    </citation>
    <scope>NUCLEOTIDE SEQUENCE [LARGE SCALE GENOMIC DNA]</scope>
    <source>
        <strain evidence="2 3">NSJ-141</strain>
    </source>
</reference>
<evidence type="ECO:0000313" key="2">
    <source>
        <dbReference type="EMBL" id="MCD2492607.1"/>
    </source>
</evidence>
<evidence type="ECO:0000256" key="1">
    <source>
        <dbReference type="SAM" id="MobiDB-lite"/>
    </source>
</evidence>
<gene>
    <name evidence="2" type="ORF">LQE92_08200</name>
</gene>
<dbReference type="EMBL" id="JAJNOR010000004">
    <property type="protein sequence ID" value="MCD2492607.1"/>
    <property type="molecule type" value="Genomic_DNA"/>
</dbReference>
<organism evidence="2 3">
    <name type="scientific">Lientehia hominis</name>
    <dbReference type="NCBI Taxonomy" id="2897778"/>
    <lineage>
        <taxon>Bacteria</taxon>
        <taxon>Bacillati</taxon>
        <taxon>Bacillota</taxon>
        <taxon>Clostridia</taxon>
        <taxon>Lachnospirales</taxon>
        <taxon>Lachnospiraceae</taxon>
        <taxon>Lientehia</taxon>
    </lineage>
</organism>
<dbReference type="Pfam" id="PF10050">
    <property type="entry name" value="DUF2284"/>
    <property type="match status" value="1"/>
</dbReference>
<protein>
    <submittedName>
        <fullName evidence="2">DUF2284 domain-containing protein</fullName>
    </submittedName>
</protein>
<keyword evidence="3" id="KW-1185">Reference proteome</keyword>
<dbReference type="Proteomes" id="UP001299265">
    <property type="component" value="Unassembled WGS sequence"/>
</dbReference>
<comment type="caution">
    <text evidence="2">The sequence shown here is derived from an EMBL/GenBank/DDBJ whole genome shotgun (WGS) entry which is preliminary data.</text>
</comment>
<proteinExistence type="predicted"/>